<comment type="caution">
    <text evidence="9">The sequence shown here is derived from an EMBL/GenBank/DDBJ whole genome shotgun (WGS) entry which is preliminary data.</text>
</comment>
<dbReference type="GO" id="GO:0009424">
    <property type="term" value="C:bacterial-type flagellum hook"/>
    <property type="evidence" value="ECO:0007669"/>
    <property type="project" value="InterPro"/>
</dbReference>
<dbReference type="GO" id="GO:0005198">
    <property type="term" value="F:structural molecule activity"/>
    <property type="evidence" value="ECO:0007669"/>
    <property type="project" value="InterPro"/>
</dbReference>
<keyword evidence="9" id="KW-0282">Flagellum</keyword>
<evidence type="ECO:0000256" key="2">
    <source>
        <dbReference type="ARBA" id="ARBA00004613"/>
    </source>
</evidence>
<evidence type="ECO:0000256" key="5">
    <source>
        <dbReference type="ARBA" id="ARBA00022525"/>
    </source>
</evidence>
<dbReference type="InterPro" id="IPR002371">
    <property type="entry name" value="FlgK"/>
</dbReference>
<dbReference type="EMBL" id="JAAKZF010000011">
    <property type="protein sequence ID" value="NGO51702.1"/>
    <property type="molecule type" value="Genomic_DNA"/>
</dbReference>
<accession>A0A6G4WA97</accession>
<dbReference type="Pfam" id="PF06429">
    <property type="entry name" value="Flg_bbr_C"/>
    <property type="match status" value="1"/>
</dbReference>
<dbReference type="Proteomes" id="UP001642900">
    <property type="component" value="Unassembled WGS sequence"/>
</dbReference>
<organism evidence="9 10">
    <name type="scientific">Allomesorhizobium camelthorni</name>
    <dbReference type="NCBI Taxonomy" id="475069"/>
    <lineage>
        <taxon>Bacteria</taxon>
        <taxon>Pseudomonadati</taxon>
        <taxon>Pseudomonadota</taxon>
        <taxon>Alphaproteobacteria</taxon>
        <taxon>Hyphomicrobiales</taxon>
        <taxon>Phyllobacteriaceae</taxon>
        <taxon>Allomesorhizobium</taxon>
    </lineage>
</organism>
<keyword evidence="10" id="KW-1185">Reference proteome</keyword>
<keyword evidence="9" id="KW-0969">Cilium</keyword>
<sequence length="487" mass="50672">MSLSTALSIAQSSILNTGRQTSVVSRNVLESQNPDYARRSAVVSSSAPGARVVEIHRATNEQLFRQNLSAQSAWSGQGALYYGMEQLGLAVNGVDNATSPANAIGELQKALQLYSASPSNGNLAANAVNAARQVVRGLNDASTSIQTFRVQTDQEIATAVNELNTLLADFEAANNSVINGTRAGRNTSDALDQRDAILKKIADYVPVSSFKRGDNDMVLMTMDGTTLFEAVPRTVSFQPSTAYAAGMTGNAVYVDGVPIATATGGNTNASGKIAGLVQLRDSVSSTMQSQLDEIARGLITAFAETDQTGGAAPDAPGLFTWTGAPGMPPAGTLVDGLAATIRLNAAMDPSVGGNPQLLRDGGANGAAYVANTTGGASYAELLIAYGDRLEQPMAFDNAAGNGANSSLVNYSTSAIGWFEGLRQEAFRAAESKEALAVRTAEALSNETGVNVDMEMSLLLDLEHSYEASARLIKAVDDMLASLLAAVR</sequence>
<feature type="domain" description="Flagellar hook-associated protein FlgK helical" evidence="8">
    <location>
        <begin position="96"/>
        <end position="310"/>
    </location>
</feature>
<keyword evidence="6" id="KW-0975">Bacterial flagellum</keyword>
<keyword evidence="9" id="KW-0966">Cell projection</keyword>
<reference evidence="9 10" key="1">
    <citation type="submission" date="2020-02" db="EMBL/GenBank/DDBJ databases">
        <title>Genome sequence of strain CCNWXJ40-4.</title>
        <authorList>
            <person name="Gao J."/>
            <person name="Sun J."/>
        </authorList>
    </citation>
    <scope>NUCLEOTIDE SEQUENCE [LARGE SCALE GENOMIC DNA]</scope>
    <source>
        <strain evidence="9 10">CCNWXJ 40-4</strain>
    </source>
</reference>
<evidence type="ECO:0000256" key="1">
    <source>
        <dbReference type="ARBA" id="ARBA00004365"/>
    </source>
</evidence>
<gene>
    <name evidence="9" type="primary">flgK</name>
    <name evidence="9" type="ORF">G6N73_11015</name>
</gene>
<evidence type="ECO:0000259" key="7">
    <source>
        <dbReference type="Pfam" id="PF06429"/>
    </source>
</evidence>
<comment type="similarity">
    <text evidence="3">Belongs to the flagella basal body rod proteins family.</text>
</comment>
<dbReference type="PANTHER" id="PTHR30033:SF1">
    <property type="entry name" value="FLAGELLAR HOOK-ASSOCIATED PROTEIN 1"/>
    <property type="match status" value="1"/>
</dbReference>
<proteinExistence type="inferred from homology"/>
<dbReference type="InterPro" id="IPR053927">
    <property type="entry name" value="FlgK_helical"/>
</dbReference>
<evidence type="ECO:0000313" key="10">
    <source>
        <dbReference type="Proteomes" id="UP001642900"/>
    </source>
</evidence>
<comment type="subcellular location">
    <subcellularLocation>
        <location evidence="1">Bacterial flagellum</location>
    </subcellularLocation>
    <subcellularLocation>
        <location evidence="2">Secreted</location>
    </subcellularLocation>
</comment>
<keyword evidence="5" id="KW-0964">Secreted</keyword>
<dbReference type="GO" id="GO:0005576">
    <property type="term" value="C:extracellular region"/>
    <property type="evidence" value="ECO:0007669"/>
    <property type="project" value="UniProtKB-SubCell"/>
</dbReference>
<evidence type="ECO:0000256" key="4">
    <source>
        <dbReference type="ARBA" id="ARBA00016244"/>
    </source>
</evidence>
<name>A0A6G4WA97_9HYPH</name>
<dbReference type="NCBIfam" id="TIGR02492">
    <property type="entry name" value="flgK_ends"/>
    <property type="match status" value="1"/>
</dbReference>
<evidence type="ECO:0000313" key="9">
    <source>
        <dbReference type="EMBL" id="NGO51702.1"/>
    </source>
</evidence>
<dbReference type="Pfam" id="PF22638">
    <property type="entry name" value="FlgK_D1"/>
    <property type="match status" value="1"/>
</dbReference>
<evidence type="ECO:0000259" key="8">
    <source>
        <dbReference type="Pfam" id="PF22638"/>
    </source>
</evidence>
<dbReference type="AlphaFoldDB" id="A0A6G4WA97"/>
<dbReference type="SUPFAM" id="SSF64518">
    <property type="entry name" value="Phase 1 flagellin"/>
    <property type="match status" value="1"/>
</dbReference>
<dbReference type="RefSeq" id="WP_165027506.1">
    <property type="nucleotide sequence ID" value="NZ_JAAKZF010000011.1"/>
</dbReference>
<dbReference type="PANTHER" id="PTHR30033">
    <property type="entry name" value="FLAGELLAR HOOK-ASSOCIATED PROTEIN 1"/>
    <property type="match status" value="1"/>
</dbReference>
<protein>
    <recommendedName>
        <fullName evidence="4">Flagellar hook-associated protein 1</fullName>
    </recommendedName>
</protein>
<dbReference type="GO" id="GO:0044780">
    <property type="term" value="P:bacterial-type flagellum assembly"/>
    <property type="evidence" value="ECO:0007669"/>
    <property type="project" value="InterPro"/>
</dbReference>
<evidence type="ECO:0000256" key="6">
    <source>
        <dbReference type="ARBA" id="ARBA00023143"/>
    </source>
</evidence>
<feature type="domain" description="Flagellar basal-body/hook protein C-terminal" evidence="7">
    <location>
        <begin position="447"/>
        <end position="483"/>
    </location>
</feature>
<dbReference type="InterPro" id="IPR010930">
    <property type="entry name" value="Flg_bb/hook_C_dom"/>
</dbReference>
<evidence type="ECO:0000256" key="3">
    <source>
        <dbReference type="ARBA" id="ARBA00009677"/>
    </source>
</evidence>